<reference evidence="1" key="2">
    <citation type="submission" date="2025-09" db="UniProtKB">
        <authorList>
            <consortium name="EnsemblPlants"/>
        </authorList>
    </citation>
    <scope>IDENTIFICATION</scope>
</reference>
<evidence type="ECO:0000313" key="2">
    <source>
        <dbReference type="Proteomes" id="UP001732700"/>
    </source>
</evidence>
<organism evidence="1 2">
    <name type="scientific">Avena sativa</name>
    <name type="common">Oat</name>
    <dbReference type="NCBI Taxonomy" id="4498"/>
    <lineage>
        <taxon>Eukaryota</taxon>
        <taxon>Viridiplantae</taxon>
        <taxon>Streptophyta</taxon>
        <taxon>Embryophyta</taxon>
        <taxon>Tracheophyta</taxon>
        <taxon>Spermatophyta</taxon>
        <taxon>Magnoliopsida</taxon>
        <taxon>Liliopsida</taxon>
        <taxon>Poales</taxon>
        <taxon>Poaceae</taxon>
        <taxon>BOP clade</taxon>
        <taxon>Pooideae</taxon>
        <taxon>Poodae</taxon>
        <taxon>Poeae</taxon>
        <taxon>Poeae Chloroplast Group 1 (Aveneae type)</taxon>
        <taxon>Aveninae</taxon>
        <taxon>Avena</taxon>
    </lineage>
</organism>
<sequence length="510" mass="56730">MEHIQGETETAAKRAKLSAGGGGSEDRLSALPDDVLLHILSDLGTTSAAARTSVLSRRWRRLWALLPDLHFFWDANPDSVHGALAALEAMAHEEAPPLRSLIVFLSHASPDSLAAWLPIAARRLAGVLTFVDMAPRNDAREDEKGAFELPCFEKATAMSFDLGFLSLALPPSGVFSRLTDLSLDGVQLHGPCGIGEAASSSRCPSLRRLTICNAQGLGNFTIHSESLLEIQLKKSCGLQQLTIVAPALKKLTLFFCFSIDLNPSQQVADIAAPQLVSLEWRDAYDPSSVQFGKMAHLEWLGTAFFLVYGPDGYAHNRDCVMLLRHFEVVHTLSLVLAYMSEDIEDLGEPHYLMEDMTRLPNITFLTLLLIPNGHSFGASSFHVLRMCTGLRKLMLIFHTHLDLEVETACASGCICDQPPNWKIEELVLNRLQEVEITYLRGTEHDFALVKRLFTWATALQTMTITFHRSITESMAKEFCQKILGFSKPGICVEFYVYHFLWKKVLYVPEN</sequence>
<evidence type="ECO:0000313" key="1">
    <source>
        <dbReference type="EnsemblPlants" id="AVESA.00010b.r2.2AG0213690.1.CDS"/>
    </source>
</evidence>
<dbReference type="EnsemblPlants" id="AVESA.00010b.r2.2AG0213690.1">
    <property type="protein sequence ID" value="AVESA.00010b.r2.2AG0213690.1.CDS"/>
    <property type="gene ID" value="AVESA.00010b.r2.2AG0213690"/>
</dbReference>
<reference evidence="1" key="1">
    <citation type="submission" date="2021-05" db="EMBL/GenBank/DDBJ databases">
        <authorList>
            <person name="Scholz U."/>
            <person name="Mascher M."/>
            <person name="Fiebig A."/>
        </authorList>
    </citation>
    <scope>NUCLEOTIDE SEQUENCE [LARGE SCALE GENOMIC DNA]</scope>
</reference>
<proteinExistence type="predicted"/>
<keyword evidence="2" id="KW-1185">Reference proteome</keyword>
<dbReference type="Proteomes" id="UP001732700">
    <property type="component" value="Chromosome 2A"/>
</dbReference>
<name>A0ACD5U8S2_AVESA</name>
<protein>
    <submittedName>
        <fullName evidence="1">Uncharacterized protein</fullName>
    </submittedName>
</protein>
<accession>A0ACD5U8S2</accession>